<proteinExistence type="predicted"/>
<evidence type="ECO:0000313" key="2">
    <source>
        <dbReference type="Proteomes" id="UP000214689"/>
    </source>
</evidence>
<gene>
    <name evidence="1" type="ORF">AXF17_02240</name>
</gene>
<keyword evidence="2" id="KW-1185">Reference proteome</keyword>
<reference evidence="2" key="1">
    <citation type="submission" date="2016-05" db="EMBL/GenBank/DDBJ databases">
        <authorList>
            <person name="Holder M.E."/>
            <person name="Ajami N.J."/>
            <person name="Petrosino J.F."/>
        </authorList>
    </citation>
    <scope>NUCLEOTIDE SEQUENCE [LARGE SCALE GENOMIC DNA]</scope>
    <source>
        <strain evidence="2">ATCC 700696</strain>
    </source>
</reference>
<dbReference type="OrthoDB" id="2084550at2"/>
<dbReference type="EMBL" id="CP016199">
    <property type="protein sequence ID" value="ASS37400.1"/>
    <property type="molecule type" value="Genomic_DNA"/>
</dbReference>
<name>A0A223AR10_9FIRM</name>
<organism evidence="1 2">
    <name type="scientific">Mogibacterium pumilum</name>
    <dbReference type="NCBI Taxonomy" id="86332"/>
    <lineage>
        <taxon>Bacteria</taxon>
        <taxon>Bacillati</taxon>
        <taxon>Bacillota</taxon>
        <taxon>Clostridia</taxon>
        <taxon>Peptostreptococcales</taxon>
        <taxon>Anaerovoracaceae</taxon>
        <taxon>Mogibacterium</taxon>
    </lineage>
</organism>
<sequence>MRAKPKHMRKNKVHKFFDDLLGVKKVNEYLESPVSNLEEEERVMAEIIARYEDPINTELAGDFPLD</sequence>
<dbReference type="AlphaFoldDB" id="A0A223AR10"/>
<dbReference type="RefSeq" id="WP_094233628.1">
    <property type="nucleotide sequence ID" value="NZ_CP016199.1"/>
</dbReference>
<evidence type="ECO:0000313" key="1">
    <source>
        <dbReference type="EMBL" id="ASS37400.1"/>
    </source>
</evidence>
<dbReference type="Proteomes" id="UP000214689">
    <property type="component" value="Chromosome"/>
</dbReference>
<protein>
    <submittedName>
        <fullName evidence="1">Uncharacterized protein</fullName>
    </submittedName>
</protein>
<accession>A0A223AR10</accession>